<dbReference type="EMBL" id="JAWRVE010000004">
    <property type="protein sequence ID" value="KAL1882133.1"/>
    <property type="molecule type" value="Genomic_DNA"/>
</dbReference>
<keyword evidence="1" id="KW-0472">Membrane</keyword>
<gene>
    <name evidence="2" type="ORF">Daus18300_000618</name>
</gene>
<keyword evidence="3" id="KW-1185">Reference proteome</keyword>
<evidence type="ECO:0000313" key="3">
    <source>
        <dbReference type="Proteomes" id="UP001583177"/>
    </source>
</evidence>
<keyword evidence="1" id="KW-1133">Transmembrane helix</keyword>
<evidence type="ECO:0000313" key="2">
    <source>
        <dbReference type="EMBL" id="KAL1882133.1"/>
    </source>
</evidence>
<dbReference type="Proteomes" id="UP001583177">
    <property type="component" value="Unassembled WGS sequence"/>
</dbReference>
<keyword evidence="1" id="KW-0812">Transmembrane</keyword>
<feature type="transmembrane region" description="Helical" evidence="1">
    <location>
        <begin position="100"/>
        <end position="122"/>
    </location>
</feature>
<organism evidence="2 3">
    <name type="scientific">Diaporthe australafricana</name>
    <dbReference type="NCBI Taxonomy" id="127596"/>
    <lineage>
        <taxon>Eukaryota</taxon>
        <taxon>Fungi</taxon>
        <taxon>Dikarya</taxon>
        <taxon>Ascomycota</taxon>
        <taxon>Pezizomycotina</taxon>
        <taxon>Sordariomycetes</taxon>
        <taxon>Sordariomycetidae</taxon>
        <taxon>Diaporthales</taxon>
        <taxon>Diaporthaceae</taxon>
        <taxon>Diaporthe</taxon>
    </lineage>
</organism>
<proteinExistence type="predicted"/>
<comment type="caution">
    <text evidence="2">The sequence shown here is derived from an EMBL/GenBank/DDBJ whole genome shotgun (WGS) entry which is preliminary data.</text>
</comment>
<accession>A0ABR3Y2Q4</accession>
<sequence>MENFNATQIIPAFVRATSEGSGAANTSTSRPRISLPRNPPVKNPMVAVYIIIIAVLVLGALLIWRDVHNKLMTARTERLDRRRDPNHTYKTKSVWLKLPLLVWTGLRALCMSFIAILTPSFWKDLGSDARQTCSPLSSCGISLNAYSCGLICNQDTDEEDAALPVTGSGNGVVAKSFMAMSKMPEPQQPVPTLDAGAIV</sequence>
<name>A0ABR3Y2Q4_9PEZI</name>
<evidence type="ECO:0000256" key="1">
    <source>
        <dbReference type="SAM" id="Phobius"/>
    </source>
</evidence>
<reference evidence="2 3" key="1">
    <citation type="journal article" date="2024" name="IMA Fungus">
        <title>IMA Genome - F19 : A genome assembly and annotation guide to empower mycologists, including annotated draft genome sequences of Ceratocystis pirilliformis, Diaporthe australafricana, Fusarium ophioides, Paecilomyces lecythidis, and Sporothrix stenoceras.</title>
        <authorList>
            <person name="Aylward J."/>
            <person name="Wilson A.M."/>
            <person name="Visagie C.M."/>
            <person name="Spraker J."/>
            <person name="Barnes I."/>
            <person name="Buitendag C."/>
            <person name="Ceriani C."/>
            <person name="Del Mar Angel L."/>
            <person name="du Plessis D."/>
            <person name="Fuchs T."/>
            <person name="Gasser K."/>
            <person name="Kramer D."/>
            <person name="Li W."/>
            <person name="Munsamy K."/>
            <person name="Piso A."/>
            <person name="Price J.L."/>
            <person name="Sonnekus B."/>
            <person name="Thomas C."/>
            <person name="van der Nest A."/>
            <person name="van Dijk A."/>
            <person name="van Heerden A."/>
            <person name="van Vuuren N."/>
            <person name="Yilmaz N."/>
            <person name="Duong T.A."/>
            <person name="van der Merwe N.A."/>
            <person name="Wingfield M.J."/>
            <person name="Wingfield B.D."/>
        </authorList>
    </citation>
    <scope>NUCLEOTIDE SEQUENCE [LARGE SCALE GENOMIC DNA]</scope>
    <source>
        <strain evidence="2 3">CMW 18300</strain>
    </source>
</reference>
<evidence type="ECO:0008006" key="4">
    <source>
        <dbReference type="Google" id="ProtNLM"/>
    </source>
</evidence>
<protein>
    <recommendedName>
        <fullName evidence="4">Transmembrane protein</fullName>
    </recommendedName>
</protein>
<feature type="transmembrane region" description="Helical" evidence="1">
    <location>
        <begin position="46"/>
        <end position="64"/>
    </location>
</feature>